<dbReference type="AlphaFoldDB" id="A0A1A9RU75"/>
<dbReference type="STRING" id="1795827.A7P95_10895"/>
<protein>
    <submittedName>
        <fullName evidence="1">Uncharacterized protein</fullName>
    </submittedName>
</protein>
<accession>A0A1A9RU75</accession>
<dbReference type="RefSeq" id="WP_067595322.1">
    <property type="nucleotide sequence ID" value="NZ_LXSL01000033.1"/>
</dbReference>
<dbReference type="Proteomes" id="UP000077885">
    <property type="component" value="Unassembled WGS sequence"/>
</dbReference>
<dbReference type="InterPro" id="IPR056209">
    <property type="entry name" value="SU10_adaptor"/>
</dbReference>
<reference evidence="2" key="1">
    <citation type="submission" date="2016-05" db="EMBL/GenBank/DDBJ databases">
        <title>Draft genome of Corynebacterium afermentans subsp. afermentans LCDC 88199T.</title>
        <authorList>
            <person name="Bernier A.-M."/>
            <person name="Bernard K."/>
        </authorList>
    </citation>
    <scope>NUCLEOTIDE SEQUENCE [LARGE SCALE GENOMIC DNA]</scope>
    <source>
        <strain evidence="2">NML02-A-017</strain>
    </source>
</reference>
<keyword evidence="2" id="KW-1185">Reference proteome</keyword>
<dbReference type="EMBL" id="LXSL01000033">
    <property type="protein sequence ID" value="OAM25902.1"/>
    <property type="molecule type" value="Genomic_DNA"/>
</dbReference>
<dbReference type="OrthoDB" id="9152828at2"/>
<gene>
    <name evidence="1" type="ORF">A7P95_10895</name>
</gene>
<proteinExistence type="predicted"/>
<evidence type="ECO:0000313" key="1">
    <source>
        <dbReference type="EMBL" id="OAM25902.1"/>
    </source>
</evidence>
<name>A0A1A9RU75_9NEIS</name>
<sequence length="225" mass="25552">MRQQFRTLAQLRESLAVSLGFGAQAGVIDLQIPILNQFLQQAQAQLWREVDWRYLLKKHTEDLGVGQRVLDLPDDAPMGVLYGVYARDGADWYQLTAGVPRVGEIPENGLPRYYEQTAREEGTIQLEFEPVPDSAPVPIRIEYYAAPKRFEQDNDRCSVPDDLLLTLALAMAKGHYRQADVQLYTDRYAAMLRQAKMDNFGVDGEERKAAYDPYAVPVKPHQIVP</sequence>
<organism evidence="1 2">
    <name type="scientific">Eikenella longinqua</name>
    <dbReference type="NCBI Taxonomy" id="1795827"/>
    <lineage>
        <taxon>Bacteria</taxon>
        <taxon>Pseudomonadati</taxon>
        <taxon>Pseudomonadota</taxon>
        <taxon>Betaproteobacteria</taxon>
        <taxon>Neisseriales</taxon>
        <taxon>Neisseriaceae</taxon>
        <taxon>Eikenella</taxon>
    </lineage>
</organism>
<evidence type="ECO:0000313" key="2">
    <source>
        <dbReference type="Proteomes" id="UP000077885"/>
    </source>
</evidence>
<dbReference type="Pfam" id="PF24175">
    <property type="entry name" value="SU10_adaptor"/>
    <property type="match status" value="1"/>
</dbReference>
<comment type="caution">
    <text evidence="1">The sequence shown here is derived from an EMBL/GenBank/DDBJ whole genome shotgun (WGS) entry which is preliminary data.</text>
</comment>